<name>A0A8B4U3F1_9ENTR</name>
<feature type="domain" description="Large polyvalent protein-associated" evidence="1">
    <location>
        <begin position="247"/>
        <end position="322"/>
    </location>
</feature>
<dbReference type="RefSeq" id="WP_045892652.1">
    <property type="nucleotide sequence ID" value="NZ_UJZG01000032.1"/>
</dbReference>
<gene>
    <name evidence="2" type="ORF">SAMEA3538780_05224</name>
</gene>
<dbReference type="Proteomes" id="UP000257712">
    <property type="component" value="Unassembled WGS sequence"/>
</dbReference>
<dbReference type="EMBL" id="UJZG01000032">
    <property type="protein sequence ID" value="SXE02990.1"/>
    <property type="molecule type" value="Genomic_DNA"/>
</dbReference>
<sequence length="367" mass="42032">MSKDNDLNDFEQAFSMDAPMPDFPDYEIVADNVAPAAAPVKKPEPEPEVNLEHDMMEVKSRIDSFKDVLNIGDKFGMSDEQRKMIKNQLSELELTYVKLQKTLNLEEPAPTASLIEPKKPEEAKPTVPAAVVSAADSIPAQDFTDLDKFTQMKNEEAKHPVKAKSLKDRIKSVRSNIREEEEGEIKKDNRPQYVKDFEKNLMPETELNVKTNGRSRYLTNDELKNLFGDNYLHSRDNIEEGKLTSRTHYFGDGLLIKETEDAIAIRGRRKANDIAVDLIDVAKQKGWNSIVLTKGNPVFMEQAYISAIKNGIRVEATSLKQEEDFQMIHKAYDLDRYMKFGEPKKEEIKKEELMPEYQVKRGRSLKM</sequence>
<reference evidence="2 3" key="1">
    <citation type="submission" date="2018-08" db="EMBL/GenBank/DDBJ databases">
        <authorList>
            <consortium name="Pathogen Informatics"/>
        </authorList>
    </citation>
    <scope>NUCLEOTIDE SEQUENCE [LARGE SCALE GENOMIC DNA]</scope>
    <source>
        <strain evidence="2 3">EuSCAPE_IT371</strain>
    </source>
</reference>
<evidence type="ECO:0000313" key="3">
    <source>
        <dbReference type="Proteomes" id="UP000257712"/>
    </source>
</evidence>
<dbReference type="AlphaFoldDB" id="A0A8B4U3F1"/>
<organism evidence="2 3">
    <name type="scientific">Klebsiella quasivariicola</name>
    <dbReference type="NCBI Taxonomy" id="2026240"/>
    <lineage>
        <taxon>Bacteria</taxon>
        <taxon>Pseudomonadati</taxon>
        <taxon>Pseudomonadota</taxon>
        <taxon>Gammaproteobacteria</taxon>
        <taxon>Enterobacterales</taxon>
        <taxon>Enterobacteriaceae</taxon>
        <taxon>Klebsiella/Raoultella group</taxon>
        <taxon>Klebsiella</taxon>
        <taxon>Klebsiella pneumoniae complex</taxon>
    </lineage>
</organism>
<proteinExistence type="predicted"/>
<comment type="caution">
    <text evidence="2">The sequence shown here is derived from an EMBL/GenBank/DDBJ whole genome shotgun (WGS) entry which is preliminary data.</text>
</comment>
<protein>
    <recommendedName>
        <fullName evidence="1">Large polyvalent protein-associated domain-containing protein</fullName>
    </recommendedName>
</protein>
<accession>A0A8B4U3F1</accession>
<dbReference type="InterPro" id="IPR040677">
    <property type="entry name" value="LPD7"/>
</dbReference>
<evidence type="ECO:0000259" key="1">
    <source>
        <dbReference type="Pfam" id="PF18821"/>
    </source>
</evidence>
<evidence type="ECO:0000313" key="2">
    <source>
        <dbReference type="EMBL" id="SXE02990.1"/>
    </source>
</evidence>
<dbReference type="Pfam" id="PF18821">
    <property type="entry name" value="LPD7"/>
    <property type="match status" value="1"/>
</dbReference>